<organism evidence="1 2">
    <name type="scientific">Zooshikella ganghwensis</name>
    <dbReference type="NCBI Taxonomy" id="202772"/>
    <lineage>
        <taxon>Bacteria</taxon>
        <taxon>Pseudomonadati</taxon>
        <taxon>Pseudomonadota</taxon>
        <taxon>Gammaproteobacteria</taxon>
        <taxon>Oceanospirillales</taxon>
        <taxon>Zooshikellaceae</taxon>
        <taxon>Zooshikella</taxon>
    </lineage>
</organism>
<dbReference type="EMBL" id="NDXW01000001">
    <property type="protein sequence ID" value="RDH42128.1"/>
    <property type="molecule type" value="Genomic_DNA"/>
</dbReference>
<dbReference type="RefSeq" id="WP_094785678.1">
    <property type="nucleotide sequence ID" value="NZ_NDXW01000001.1"/>
</dbReference>
<accession>A0A4P9VG62</accession>
<protein>
    <recommendedName>
        <fullName evidence="3">Dipeptidylpeptidase IV N-terminal domain-containing protein</fullName>
    </recommendedName>
</protein>
<evidence type="ECO:0008006" key="3">
    <source>
        <dbReference type="Google" id="ProtNLM"/>
    </source>
</evidence>
<gene>
    <name evidence="1" type="ORF">B9G39_00980</name>
</gene>
<evidence type="ECO:0000313" key="2">
    <source>
        <dbReference type="Proteomes" id="UP000257039"/>
    </source>
</evidence>
<comment type="caution">
    <text evidence="1">The sequence shown here is derived from an EMBL/GenBank/DDBJ whole genome shotgun (WGS) entry which is preliminary data.</text>
</comment>
<evidence type="ECO:0000313" key="1">
    <source>
        <dbReference type="EMBL" id="RDH42128.1"/>
    </source>
</evidence>
<keyword evidence="2" id="KW-1185">Reference proteome</keyword>
<name>A0A4P9VG62_9GAMM</name>
<sequence length="208" mass="23976">MFAVSINSRYEKRLYDIKTKTMKVLSHGGVIPSFEWSSDSKSIYYNEAGDFKHYHIPTAKLTILSDKYGERGNAFLVIDNDTKIVFFRSNKMHVRDLKTGKLLFVRKYDRISERSVIRTAKGDKIHFQGAFGHKIVDTTKPNYPEINSFSTLSIFPRAFDPFDDSLVWMGALGLYDTKTKKRAEQDLTNFDELQRLGLSTSQASIYNF</sequence>
<dbReference type="SUPFAM" id="SSF82171">
    <property type="entry name" value="DPP6 N-terminal domain-like"/>
    <property type="match status" value="1"/>
</dbReference>
<dbReference type="AlphaFoldDB" id="A0A4P9VG62"/>
<reference evidence="1 2" key="1">
    <citation type="submission" date="2017-04" db="EMBL/GenBank/DDBJ databases">
        <title>Draft genome sequence of Zooshikella ganghwensis VG4 isolated from Red Sea sediments.</title>
        <authorList>
            <person name="Rehman Z."/>
            <person name="Alam I."/>
            <person name="Kamau A."/>
            <person name="Bajic V."/>
            <person name="Leiknes T."/>
        </authorList>
    </citation>
    <scope>NUCLEOTIDE SEQUENCE [LARGE SCALE GENOMIC DNA]</scope>
    <source>
        <strain evidence="1 2">VG4</strain>
    </source>
</reference>
<dbReference type="Proteomes" id="UP000257039">
    <property type="component" value="Unassembled WGS sequence"/>
</dbReference>
<proteinExistence type="predicted"/>